<evidence type="ECO:0000313" key="3">
    <source>
        <dbReference type="EMBL" id="MBK1659286.1"/>
    </source>
</evidence>
<dbReference type="EMBL" id="NRSG01000093">
    <property type="protein sequence ID" value="MBK1659286.1"/>
    <property type="molecule type" value="Genomic_DNA"/>
</dbReference>
<comment type="similarity">
    <text evidence="1">Belongs to the HY2 family.</text>
</comment>
<accession>A0ABS1CYK1</accession>
<dbReference type="PANTHER" id="PTHR34557:SF1">
    <property type="entry name" value="PHYTOCHROMOBILIN:FERREDOXIN OXIDOREDUCTASE, CHLOROPLASTIC"/>
    <property type="match status" value="1"/>
</dbReference>
<protein>
    <recommendedName>
        <fullName evidence="5">Phycocyanobilin:ferredoxin oxidoreductase</fullName>
    </recommendedName>
</protein>
<dbReference type="Gene3D" id="3.40.1500.20">
    <property type="match status" value="1"/>
</dbReference>
<dbReference type="PANTHER" id="PTHR34557">
    <property type="entry name" value="PHYTOCHROMOBILIN:FERREDOXIN OXIDOREDUCTASE, CHLOROPLASTIC"/>
    <property type="match status" value="1"/>
</dbReference>
<gene>
    <name evidence="3" type="ORF">CKO45_13675</name>
</gene>
<organism evidence="3 4">
    <name type="scientific">Paracraurococcus ruber</name>
    <dbReference type="NCBI Taxonomy" id="77675"/>
    <lineage>
        <taxon>Bacteria</taxon>
        <taxon>Pseudomonadati</taxon>
        <taxon>Pseudomonadota</taxon>
        <taxon>Alphaproteobacteria</taxon>
        <taxon>Acetobacterales</taxon>
        <taxon>Roseomonadaceae</taxon>
        <taxon>Paracraurococcus</taxon>
    </lineage>
</organism>
<keyword evidence="4" id="KW-1185">Reference proteome</keyword>
<dbReference type="Pfam" id="PF05996">
    <property type="entry name" value="Fe_bilin_red"/>
    <property type="match status" value="1"/>
</dbReference>
<name>A0ABS1CYK1_9PROT</name>
<evidence type="ECO:0000256" key="1">
    <source>
        <dbReference type="ARBA" id="ARBA00006908"/>
    </source>
</evidence>
<dbReference type="RefSeq" id="WP_133218528.1">
    <property type="nucleotide sequence ID" value="NZ_NRSG01000093.1"/>
</dbReference>
<sequence>MTGGADLIARLDEAAAALAARALAAPAALPLPEMDWLAAARRAGTLRRPLAWRNLVVATPAWRRLHVEFLAIPGEIAVLHCCGMPQPHLALPVLGFDVVAGREKATGCFLDLSPTVAAASPAILDWAAGVVPLRAGLGEQRALPDWASIFSPHVVAVRPRDPAEVEAGLALGEATMAAMLALARIPAADPAAMAAAQSRYVEGQRRNDRTRRMLAGCIGAPLADAFIADCLFPLPATPALAA</sequence>
<keyword evidence="2" id="KW-0560">Oxidoreductase</keyword>
<reference evidence="3 4" key="1">
    <citation type="journal article" date="2020" name="Microorganisms">
        <title>Osmotic Adaptation and Compatible Solute Biosynthesis of Phototrophic Bacteria as Revealed from Genome Analyses.</title>
        <authorList>
            <person name="Imhoff J.F."/>
            <person name="Rahn T."/>
            <person name="Kunzel S."/>
            <person name="Keller A."/>
            <person name="Neulinger S.C."/>
        </authorList>
    </citation>
    <scope>NUCLEOTIDE SEQUENCE [LARGE SCALE GENOMIC DNA]</scope>
    <source>
        <strain evidence="3 4">DSM 15382</strain>
    </source>
</reference>
<comment type="caution">
    <text evidence="3">The sequence shown here is derived from an EMBL/GenBank/DDBJ whole genome shotgun (WGS) entry which is preliminary data.</text>
</comment>
<evidence type="ECO:0008006" key="5">
    <source>
        <dbReference type="Google" id="ProtNLM"/>
    </source>
</evidence>
<proteinExistence type="inferred from homology"/>
<dbReference type="Proteomes" id="UP000697995">
    <property type="component" value="Unassembled WGS sequence"/>
</dbReference>
<evidence type="ECO:0000256" key="2">
    <source>
        <dbReference type="ARBA" id="ARBA00023002"/>
    </source>
</evidence>
<dbReference type="InterPro" id="IPR009249">
    <property type="entry name" value="Ferredoxin-dep_bilin_Rdtase"/>
</dbReference>
<evidence type="ECO:0000313" key="4">
    <source>
        <dbReference type="Proteomes" id="UP000697995"/>
    </source>
</evidence>